<organism evidence="2 3">
    <name type="scientific">Oopsacas minuta</name>
    <dbReference type="NCBI Taxonomy" id="111878"/>
    <lineage>
        <taxon>Eukaryota</taxon>
        <taxon>Metazoa</taxon>
        <taxon>Porifera</taxon>
        <taxon>Hexactinellida</taxon>
        <taxon>Hexasterophora</taxon>
        <taxon>Lyssacinosida</taxon>
        <taxon>Leucopsacidae</taxon>
        <taxon>Oopsacas</taxon>
    </lineage>
</organism>
<sequence length="1157" mass="132643">MSRVRIYPCTTYKKQSILSPPDEPLQLHTWDNLLFVSTKTSVLEIYNMSSLQIVGKFSTISQAETIIYSEYGNCIVTMERADSSPLHCFVRLYMGFPCRLSDLAVDPLVKESFVMVGMEESESVEAGEKYTTGGMTRSEKKTKNAQDMSYEQMENWEVERDELPTQAAVNCVGMCSHTGLLAVAWDMNITLYMLTQDVNSLANRKPIKCEVSVLIEMEIGFVVTTLVVEDIYMACLSESEIQVLKLQMMPERYTCAPREKKLDSYLKTLLRVDTSMEDESKPEIKQSEDFLQLRSFYSYPAIHVDSSRSNGRESDCYPYNIIGVETPSGDESEMENRQNIQEEHCIVFPSVSKESMLGRSEEVKNRMVEIWGPSRIIENRALNLLTPDGQKLTNSATEYTLSTTSSDEKSIDVFHTIKLIPEYIDDGDDQHLVGMCLLAASKKEGHFYDIFGYCRKVITFPFTKDLIDIVMSPGLMHVVYSSRVEVYITRSYGVASENARNLIKQGRVHDLDFGTQSSIIDHMKDSVLTQTDNEDVSTIQSPLYWLYQVSPSSQEMDIFQIGQSTFVNLHSCTNTDNRIAILSKYKPEVKPSGFHKLKKNTTKPEEIIWNIYILDITPLHCIAKQMEITAQPYINENPPIYFQLLCDAHFLRKSAISRQYNILTDEEETESVSVEPVGSLVISLTPSQQQMDMEDDSTLPTIPNRQQLQGLQKSCLLLADSLRQENEQLALQYYKQGSFGLNQFLTNSILHTPPMLDDDIVYYSLTPSTLKTMASSMCFSQIDASLLAKSILHKESLNLVENDVTDSNQTDCMVFRVFNLCVHLENNDEMKARECASELFVHSRDFSLWANNHINSFVSQDNDDNLSHLGMFLLIEVPTLIVPLLPTICEMGLIKASYLIELIKHNTEDMEERDEMILQFITDLIRKQNKSKNQIEELDLAIIELINLCFNLFEDQTELDTRKIDDICAEYRPHWLDCLPPFNDEINQAIYNGNIGKVTILIFIVQNILSSPFNSLPMSEKVLQMTQPSEWYDGIRALIYMKLGRYKELVILFLTRYQRAFPAFTESIKVQAVRYTIIRSVVNDILINTGENDLLSRDLRERACYFIVSLTRCMTYKEILLVLPDNSPTDLYKRCFDFHLHIEKSDKIIEELRNEKL</sequence>
<dbReference type="AlphaFoldDB" id="A0AAV7K2G6"/>
<keyword evidence="3" id="KW-1185">Reference proteome</keyword>
<dbReference type="PANTHER" id="PTHR28633:SF1">
    <property type="entry name" value="BLOC-2 COMPLEX MEMBER HPS3"/>
    <property type="match status" value="1"/>
</dbReference>
<evidence type="ECO:0000313" key="2">
    <source>
        <dbReference type="EMBL" id="KAI6655096.1"/>
    </source>
</evidence>
<dbReference type="Proteomes" id="UP001165289">
    <property type="component" value="Unassembled WGS sequence"/>
</dbReference>
<dbReference type="GO" id="GO:0005737">
    <property type="term" value="C:cytoplasm"/>
    <property type="evidence" value="ECO:0007669"/>
    <property type="project" value="TreeGrafter"/>
</dbReference>
<proteinExistence type="predicted"/>
<evidence type="ECO:0000313" key="3">
    <source>
        <dbReference type="Proteomes" id="UP001165289"/>
    </source>
</evidence>
<dbReference type="EMBL" id="JAKMXF010000210">
    <property type="protein sequence ID" value="KAI6655096.1"/>
    <property type="molecule type" value="Genomic_DNA"/>
</dbReference>
<name>A0AAV7K2G6_9METZ</name>
<evidence type="ECO:0000256" key="1">
    <source>
        <dbReference type="SAM" id="MobiDB-lite"/>
    </source>
</evidence>
<reference evidence="2 3" key="1">
    <citation type="journal article" date="2023" name="BMC Biol.">
        <title>The compact genome of the sponge Oopsacas minuta (Hexactinellida) is lacking key metazoan core genes.</title>
        <authorList>
            <person name="Santini S."/>
            <person name="Schenkelaars Q."/>
            <person name="Jourda C."/>
            <person name="Duchesne M."/>
            <person name="Belahbib H."/>
            <person name="Rocher C."/>
            <person name="Selva M."/>
            <person name="Riesgo A."/>
            <person name="Vervoort M."/>
            <person name="Leys S.P."/>
            <person name="Kodjabachian L."/>
            <person name="Le Bivic A."/>
            <person name="Borchiellini C."/>
            <person name="Claverie J.M."/>
            <person name="Renard E."/>
        </authorList>
    </citation>
    <scope>NUCLEOTIDE SEQUENCE [LARGE SCALE GENOMIC DNA]</scope>
    <source>
        <strain evidence="2">SPO-2</strain>
    </source>
</reference>
<dbReference type="PANTHER" id="PTHR28633">
    <property type="entry name" value="HERMANSKY-PUDLAK SYNDROME 3 PROTEIN"/>
    <property type="match status" value="1"/>
</dbReference>
<comment type="caution">
    <text evidence="2">The sequence shown here is derived from an EMBL/GenBank/DDBJ whole genome shotgun (WGS) entry which is preliminary data.</text>
</comment>
<gene>
    <name evidence="2" type="ORF">LOD99_2385</name>
</gene>
<feature type="region of interest" description="Disordered" evidence="1">
    <location>
        <begin position="126"/>
        <end position="146"/>
    </location>
</feature>
<protein>
    <submittedName>
        <fullName evidence="2">Uncharacterized protein</fullName>
    </submittedName>
</protein>
<dbReference type="InterPro" id="IPR017216">
    <property type="entry name" value="HPS3"/>
</dbReference>
<accession>A0AAV7K2G6</accession>